<gene>
    <name evidence="2" type="ORF">GCK72_025980</name>
</gene>
<organism evidence="2 3">
    <name type="scientific">Caenorhabditis remanei</name>
    <name type="common">Caenorhabditis vulgaris</name>
    <dbReference type="NCBI Taxonomy" id="31234"/>
    <lineage>
        <taxon>Eukaryota</taxon>
        <taxon>Metazoa</taxon>
        <taxon>Ecdysozoa</taxon>
        <taxon>Nematoda</taxon>
        <taxon>Chromadorea</taxon>
        <taxon>Rhabditida</taxon>
        <taxon>Rhabditina</taxon>
        <taxon>Rhabditomorpha</taxon>
        <taxon>Rhabditoidea</taxon>
        <taxon>Rhabditidae</taxon>
        <taxon>Peloderinae</taxon>
        <taxon>Caenorhabditis</taxon>
    </lineage>
</organism>
<dbReference type="AlphaFoldDB" id="A0A6A5G497"/>
<sequence length="133" mass="15362">MAAHRLVELLVCLALVTPSMAVYPSQNPRLTCHFYSMFVNDFDRTENNRVCTAYFHVPTKTFKFEGTWRDPKKISPSYNFTSGQDCQIKMMDGEEIYECFCFTPLCNTPYSVDDFVARGYTLRPTYTRSSSSN</sequence>
<feature type="chain" id="PRO_5025507703" evidence="1">
    <location>
        <begin position="22"/>
        <end position="133"/>
    </location>
</feature>
<comment type="caution">
    <text evidence="2">The sequence shown here is derived from an EMBL/GenBank/DDBJ whole genome shotgun (WGS) entry which is preliminary data.</text>
</comment>
<dbReference type="CTD" id="9826268"/>
<proteinExistence type="predicted"/>
<reference evidence="2 3" key="1">
    <citation type="submission" date="2019-12" db="EMBL/GenBank/DDBJ databases">
        <title>Chromosome-level assembly of the Caenorhabditis remanei genome.</title>
        <authorList>
            <person name="Teterina A.A."/>
            <person name="Willis J.H."/>
            <person name="Phillips P.C."/>
        </authorList>
    </citation>
    <scope>NUCLEOTIDE SEQUENCE [LARGE SCALE GENOMIC DNA]</scope>
    <source>
        <strain evidence="2 3">PX506</strain>
        <tissue evidence="2">Whole organism</tissue>
    </source>
</reference>
<dbReference type="KEGG" id="crq:GCK72_025980"/>
<dbReference type="Proteomes" id="UP000483820">
    <property type="component" value="Chromosome X"/>
</dbReference>
<evidence type="ECO:0000256" key="1">
    <source>
        <dbReference type="SAM" id="SignalP"/>
    </source>
</evidence>
<protein>
    <submittedName>
        <fullName evidence="2">Uncharacterized protein</fullName>
    </submittedName>
</protein>
<dbReference type="GeneID" id="9826268"/>
<feature type="signal peptide" evidence="1">
    <location>
        <begin position="1"/>
        <end position="21"/>
    </location>
</feature>
<dbReference type="RefSeq" id="XP_003099978.2">
    <property type="nucleotide sequence ID" value="XM_003099930.2"/>
</dbReference>
<accession>A0A6A5G497</accession>
<dbReference type="EMBL" id="WUAV01000006">
    <property type="protein sequence ID" value="KAF1749512.1"/>
    <property type="molecule type" value="Genomic_DNA"/>
</dbReference>
<name>A0A6A5G497_CAERE</name>
<evidence type="ECO:0000313" key="2">
    <source>
        <dbReference type="EMBL" id="KAF1749512.1"/>
    </source>
</evidence>
<keyword evidence="1" id="KW-0732">Signal</keyword>
<evidence type="ECO:0000313" key="3">
    <source>
        <dbReference type="Proteomes" id="UP000483820"/>
    </source>
</evidence>